<reference evidence="1" key="1">
    <citation type="journal article" date="2024" name="BMC Genomics">
        <title>Functional annotation of a divergent genome using sequence and structure-based similarity.</title>
        <authorList>
            <person name="Svedberg D."/>
            <person name="Winiger R.R."/>
            <person name="Berg A."/>
            <person name="Sharma H."/>
            <person name="Tellgren-Roth C."/>
            <person name="Debrunner-Vossbrinck B.A."/>
            <person name="Vossbrinck C.R."/>
            <person name="Barandun J."/>
        </authorList>
    </citation>
    <scope>NUCLEOTIDE SEQUENCE</scope>
    <source>
        <strain evidence="1">Illinois isolate</strain>
    </source>
</reference>
<sequence length="95" mass="11547">MSRSLKPLEDYCKVEKREKKEKEYKPKRVYRKVKNNINIPPVISRYKNPTSELVPLELRRKTGDTEIINYKKFIDFNKCLDQIEELCKKKNRELE</sequence>
<accession>A0AAX4JG68</accession>
<gene>
    <name evidence="1" type="ORF">VNE69_11038</name>
</gene>
<evidence type="ECO:0000313" key="1">
    <source>
        <dbReference type="EMBL" id="WUR04868.1"/>
    </source>
</evidence>
<dbReference type="AlphaFoldDB" id="A0AAX4JG68"/>
<proteinExistence type="predicted"/>
<protein>
    <submittedName>
        <fullName evidence="1">Uncharacterized protein</fullName>
    </submittedName>
</protein>
<dbReference type="RefSeq" id="XP_065331013.1">
    <property type="nucleotide sequence ID" value="XM_065474941.1"/>
</dbReference>
<organism evidence="1 2">
    <name type="scientific">Vairimorpha necatrix</name>
    <dbReference type="NCBI Taxonomy" id="6039"/>
    <lineage>
        <taxon>Eukaryota</taxon>
        <taxon>Fungi</taxon>
        <taxon>Fungi incertae sedis</taxon>
        <taxon>Microsporidia</taxon>
        <taxon>Nosematidae</taxon>
        <taxon>Vairimorpha</taxon>
    </lineage>
</organism>
<dbReference type="GeneID" id="90542712"/>
<name>A0AAX4JG68_9MICR</name>
<evidence type="ECO:0000313" key="2">
    <source>
        <dbReference type="Proteomes" id="UP001334084"/>
    </source>
</evidence>
<keyword evidence="2" id="KW-1185">Reference proteome</keyword>
<dbReference type="KEGG" id="vnx:VNE69_11038"/>
<dbReference type="Proteomes" id="UP001334084">
    <property type="component" value="Chromosome 11"/>
</dbReference>
<dbReference type="EMBL" id="CP142736">
    <property type="protein sequence ID" value="WUR04868.1"/>
    <property type="molecule type" value="Genomic_DNA"/>
</dbReference>